<dbReference type="GO" id="GO:0003729">
    <property type="term" value="F:mRNA binding"/>
    <property type="evidence" value="ECO:0007669"/>
    <property type="project" value="TreeGrafter"/>
</dbReference>
<name>A0A2P6RP70_ROSCH</name>
<reference evidence="6 7" key="1">
    <citation type="journal article" date="2018" name="Nat. Genet.">
        <title>The Rosa genome provides new insights in the design of modern roses.</title>
        <authorList>
            <person name="Bendahmane M."/>
        </authorList>
    </citation>
    <scope>NUCLEOTIDE SEQUENCE [LARGE SCALE GENOMIC DNA]</scope>
    <source>
        <strain evidence="7">cv. Old Blush</strain>
    </source>
</reference>
<gene>
    <name evidence="6" type="ORF">RchiOBHm_Chr2g0108481</name>
</gene>
<dbReference type="SMART" id="SM00360">
    <property type="entry name" value="RRM"/>
    <property type="match status" value="2"/>
</dbReference>
<dbReference type="OMA" id="TKETHHE"/>
<feature type="compositionally biased region" description="Polar residues" evidence="4">
    <location>
        <begin position="86"/>
        <end position="95"/>
    </location>
</feature>
<dbReference type="SUPFAM" id="SSF54928">
    <property type="entry name" value="RNA-binding domain, RBD"/>
    <property type="match status" value="2"/>
</dbReference>
<evidence type="ECO:0000313" key="6">
    <source>
        <dbReference type="EMBL" id="PRQ48238.1"/>
    </source>
</evidence>
<keyword evidence="7" id="KW-1185">Reference proteome</keyword>
<dbReference type="InterPro" id="IPR012677">
    <property type="entry name" value="Nucleotide-bd_a/b_plait_sf"/>
</dbReference>
<keyword evidence="2 3" id="KW-0694">RNA-binding</keyword>
<dbReference type="Gene3D" id="3.30.70.330">
    <property type="match status" value="2"/>
</dbReference>
<organism evidence="6 7">
    <name type="scientific">Rosa chinensis</name>
    <name type="common">China rose</name>
    <dbReference type="NCBI Taxonomy" id="74649"/>
    <lineage>
        <taxon>Eukaryota</taxon>
        <taxon>Viridiplantae</taxon>
        <taxon>Streptophyta</taxon>
        <taxon>Embryophyta</taxon>
        <taxon>Tracheophyta</taxon>
        <taxon>Spermatophyta</taxon>
        <taxon>Magnoliopsida</taxon>
        <taxon>eudicotyledons</taxon>
        <taxon>Gunneridae</taxon>
        <taxon>Pentapetalae</taxon>
        <taxon>rosids</taxon>
        <taxon>fabids</taxon>
        <taxon>Rosales</taxon>
        <taxon>Rosaceae</taxon>
        <taxon>Rosoideae</taxon>
        <taxon>Rosoideae incertae sedis</taxon>
        <taxon>Rosa</taxon>
    </lineage>
</organism>
<dbReference type="PROSITE" id="PS50102">
    <property type="entry name" value="RRM"/>
    <property type="match status" value="2"/>
</dbReference>
<evidence type="ECO:0000256" key="4">
    <source>
        <dbReference type="SAM" id="MobiDB-lite"/>
    </source>
</evidence>
<accession>A0A2P6RP70</accession>
<feature type="domain" description="RRM" evidence="5">
    <location>
        <begin position="7"/>
        <end position="83"/>
    </location>
</feature>
<evidence type="ECO:0000256" key="3">
    <source>
        <dbReference type="PROSITE-ProRule" id="PRU00176"/>
    </source>
</evidence>
<dbReference type="STRING" id="74649.A0A2P6RP70"/>
<comment type="caution">
    <text evidence="6">The sequence shown here is derived from an EMBL/GenBank/DDBJ whole genome shotgun (WGS) entry which is preliminary data.</text>
</comment>
<dbReference type="PANTHER" id="PTHR48032">
    <property type="entry name" value="RNA-BINDING PROTEIN MUSASHI HOMOLOG RBP6"/>
    <property type="match status" value="1"/>
</dbReference>
<evidence type="ECO:0000259" key="5">
    <source>
        <dbReference type="PROSITE" id="PS50102"/>
    </source>
</evidence>
<dbReference type="InterPro" id="IPR000504">
    <property type="entry name" value="RRM_dom"/>
</dbReference>
<dbReference type="InterPro" id="IPR035979">
    <property type="entry name" value="RBD_domain_sf"/>
</dbReference>
<evidence type="ECO:0000313" key="7">
    <source>
        <dbReference type="Proteomes" id="UP000238479"/>
    </source>
</evidence>
<dbReference type="PANTHER" id="PTHR48032:SF12">
    <property type="entry name" value="RRM DOMAIN-CONTAINING PROTEIN"/>
    <property type="match status" value="1"/>
</dbReference>
<evidence type="ECO:0000256" key="1">
    <source>
        <dbReference type="ARBA" id="ARBA00022737"/>
    </source>
</evidence>
<dbReference type="GO" id="GO:0006417">
    <property type="term" value="P:regulation of translation"/>
    <property type="evidence" value="ECO:0007669"/>
    <property type="project" value="TreeGrafter"/>
</dbReference>
<proteinExistence type="predicted"/>
<dbReference type="AlphaFoldDB" id="A0A2P6RP70"/>
<keyword evidence="1" id="KW-0677">Repeat</keyword>
<sequence length="277" mass="32054">MEAEQERKLFVGGIPWQVDKTILEEHFSQYGEVEECVIVLDRITRQPRGFGFVTFTDQLVAEKVLEENHSIFDKKLVVNPSEPRRGTNQNNQSDQHAQRRGSYHPKKIFVGGLPHHLTEEEFINYFAKFGAIDQGVIMYEKETNTSRGFGFITFESDETVKDVMQKSFHELKNEIVEVRQARLEVRRNHRRLVNWYDPENVGSELVGGLRYDDLAFGVDRLLCYNCGGPYGYGHYPGCLYGEDPYRGTWNTVRVLHTNWVGGGEVDPWAWNGYLQLI</sequence>
<feature type="domain" description="RRM" evidence="5">
    <location>
        <begin position="106"/>
        <end position="188"/>
    </location>
</feature>
<dbReference type="Pfam" id="PF00076">
    <property type="entry name" value="RRM_1"/>
    <property type="match status" value="2"/>
</dbReference>
<dbReference type="Proteomes" id="UP000238479">
    <property type="component" value="Chromosome 2"/>
</dbReference>
<evidence type="ECO:0000256" key="2">
    <source>
        <dbReference type="ARBA" id="ARBA00022884"/>
    </source>
</evidence>
<feature type="region of interest" description="Disordered" evidence="4">
    <location>
        <begin position="79"/>
        <end position="101"/>
    </location>
</feature>
<dbReference type="EMBL" id="PDCK01000040">
    <property type="protein sequence ID" value="PRQ48238.1"/>
    <property type="molecule type" value="Genomic_DNA"/>
</dbReference>
<protein>
    <submittedName>
        <fullName evidence="6">Putative nucleotide-binding alpha-beta plait domain-containing protein</fullName>
    </submittedName>
</protein>
<dbReference type="Gramene" id="PRQ48238">
    <property type="protein sequence ID" value="PRQ48238"/>
    <property type="gene ID" value="RchiOBHm_Chr2g0108481"/>
</dbReference>